<protein>
    <submittedName>
        <fullName evidence="2">Uncharacterized protein</fullName>
    </submittedName>
</protein>
<name>A0A6C0DEV6_9ZZZZ</name>
<evidence type="ECO:0000256" key="1">
    <source>
        <dbReference type="SAM" id="MobiDB-lite"/>
    </source>
</evidence>
<dbReference type="EMBL" id="MN739578">
    <property type="protein sequence ID" value="QHT14115.1"/>
    <property type="molecule type" value="Genomic_DNA"/>
</dbReference>
<organism evidence="2">
    <name type="scientific">viral metagenome</name>
    <dbReference type="NCBI Taxonomy" id="1070528"/>
    <lineage>
        <taxon>unclassified sequences</taxon>
        <taxon>metagenomes</taxon>
        <taxon>organismal metagenomes</taxon>
    </lineage>
</organism>
<sequence length="90" mass="10337">MAEPIEEIKLYNSSDVETTDYNEAVKAEKYVDEKLTETANNKNENNEWVWTKVSAGGRKRRSFKKSKKGGKKSSKKSKKGGKKSKKTRRH</sequence>
<feature type="compositionally biased region" description="Low complexity" evidence="1">
    <location>
        <begin position="37"/>
        <end position="47"/>
    </location>
</feature>
<proteinExistence type="predicted"/>
<reference evidence="2" key="1">
    <citation type="journal article" date="2020" name="Nature">
        <title>Giant virus diversity and host interactions through global metagenomics.</title>
        <authorList>
            <person name="Schulz F."/>
            <person name="Roux S."/>
            <person name="Paez-Espino D."/>
            <person name="Jungbluth S."/>
            <person name="Walsh D.A."/>
            <person name="Denef V.J."/>
            <person name="McMahon K.D."/>
            <person name="Konstantinidis K.T."/>
            <person name="Eloe-Fadrosh E.A."/>
            <person name="Kyrpides N.C."/>
            <person name="Woyke T."/>
        </authorList>
    </citation>
    <scope>NUCLEOTIDE SEQUENCE</scope>
    <source>
        <strain evidence="2">GVMAG-M-3300023174-134</strain>
    </source>
</reference>
<accession>A0A6C0DEV6</accession>
<dbReference type="AlphaFoldDB" id="A0A6C0DEV6"/>
<feature type="region of interest" description="Disordered" evidence="1">
    <location>
        <begin position="37"/>
        <end position="90"/>
    </location>
</feature>
<feature type="compositionally biased region" description="Basic residues" evidence="1">
    <location>
        <begin position="57"/>
        <end position="90"/>
    </location>
</feature>
<evidence type="ECO:0000313" key="2">
    <source>
        <dbReference type="EMBL" id="QHT14115.1"/>
    </source>
</evidence>